<evidence type="ECO:0000256" key="1">
    <source>
        <dbReference type="SAM" id="Phobius"/>
    </source>
</evidence>
<feature type="transmembrane region" description="Helical" evidence="1">
    <location>
        <begin position="44"/>
        <end position="63"/>
    </location>
</feature>
<reference evidence="2" key="1">
    <citation type="submission" date="2018-02" db="EMBL/GenBank/DDBJ databases">
        <title>Rhizophora mucronata_Transcriptome.</title>
        <authorList>
            <person name="Meera S.P."/>
            <person name="Sreeshan A."/>
            <person name="Augustine A."/>
        </authorList>
    </citation>
    <scope>NUCLEOTIDE SEQUENCE</scope>
    <source>
        <tissue evidence="2">Leaf</tissue>
    </source>
</reference>
<keyword evidence="1" id="KW-0472">Membrane</keyword>
<keyword evidence="1" id="KW-0812">Transmembrane</keyword>
<proteinExistence type="predicted"/>
<sequence>MIYLLHVNAIMEQEMSAVAMDSNPYSRLMALQCMVIVTNYERMWEFPVVIVVCIHLLFVCFFYY</sequence>
<name>A0A2P2QMP0_RHIMU</name>
<keyword evidence="1" id="KW-1133">Transmembrane helix</keyword>
<protein>
    <submittedName>
        <fullName evidence="2">Uncharacterized protein</fullName>
    </submittedName>
</protein>
<dbReference type="EMBL" id="GGEC01087744">
    <property type="protein sequence ID" value="MBX68228.1"/>
    <property type="molecule type" value="Transcribed_RNA"/>
</dbReference>
<accession>A0A2P2QMP0</accession>
<evidence type="ECO:0000313" key="2">
    <source>
        <dbReference type="EMBL" id="MBX68228.1"/>
    </source>
</evidence>
<dbReference type="AlphaFoldDB" id="A0A2P2QMP0"/>
<organism evidence="2">
    <name type="scientific">Rhizophora mucronata</name>
    <name type="common">Asiatic mangrove</name>
    <dbReference type="NCBI Taxonomy" id="61149"/>
    <lineage>
        <taxon>Eukaryota</taxon>
        <taxon>Viridiplantae</taxon>
        <taxon>Streptophyta</taxon>
        <taxon>Embryophyta</taxon>
        <taxon>Tracheophyta</taxon>
        <taxon>Spermatophyta</taxon>
        <taxon>Magnoliopsida</taxon>
        <taxon>eudicotyledons</taxon>
        <taxon>Gunneridae</taxon>
        <taxon>Pentapetalae</taxon>
        <taxon>rosids</taxon>
        <taxon>fabids</taxon>
        <taxon>Malpighiales</taxon>
        <taxon>Rhizophoraceae</taxon>
        <taxon>Rhizophora</taxon>
    </lineage>
</organism>